<feature type="domain" description="CobW/HypB/UreG nucleotide-binding" evidence="1">
    <location>
        <begin position="7"/>
        <end position="176"/>
    </location>
</feature>
<proteinExistence type="predicted"/>
<dbReference type="EMBL" id="FQZB01000018">
    <property type="protein sequence ID" value="SHK48831.1"/>
    <property type="molecule type" value="Genomic_DNA"/>
</dbReference>
<evidence type="ECO:0000313" key="2">
    <source>
        <dbReference type="EMBL" id="SHK48831.1"/>
    </source>
</evidence>
<evidence type="ECO:0000259" key="1">
    <source>
        <dbReference type="Pfam" id="PF02492"/>
    </source>
</evidence>
<dbReference type="Pfam" id="PF02492">
    <property type="entry name" value="cobW"/>
    <property type="match status" value="1"/>
</dbReference>
<keyword evidence="3" id="KW-1185">Reference proteome</keyword>
<dbReference type="PANTHER" id="PTHR13748:SF62">
    <property type="entry name" value="COBW DOMAIN-CONTAINING PROTEIN"/>
    <property type="match status" value="1"/>
</dbReference>
<dbReference type="InterPro" id="IPR003495">
    <property type="entry name" value="CobW/HypB/UreG_nucleotide-bd"/>
</dbReference>
<sequence>MRKKSDVEIVTGFLGAGKTTFINNFLNITLDNDDEILIVQLECGKENIDDSVIKKRNVTLKTFNANDELIYERFLSLVKFYSPDRLIIESNGISNIDKLLDLIDKADLKNYLRRGGIVTVLDAITLNMFLKNLGSLILPNIYSADLIVLNNSNKVSKEVLSEQINKLEAVNIHAHIITCYSKEDLRENLNQCDLINKAMYKRIKEYINKF</sequence>
<dbReference type="RefSeq" id="WP_072992048.1">
    <property type="nucleotide sequence ID" value="NZ_FQZB01000018.1"/>
</dbReference>
<dbReference type="Proteomes" id="UP000184310">
    <property type="component" value="Unassembled WGS sequence"/>
</dbReference>
<dbReference type="PANTHER" id="PTHR13748">
    <property type="entry name" value="COBW-RELATED"/>
    <property type="match status" value="1"/>
</dbReference>
<dbReference type="SUPFAM" id="SSF52540">
    <property type="entry name" value="P-loop containing nucleoside triphosphate hydrolases"/>
    <property type="match status" value="1"/>
</dbReference>
<gene>
    <name evidence="2" type="ORF">SAMN02745163_03896</name>
</gene>
<name>A0A1M6SVT6_9CLOT</name>
<dbReference type="AlphaFoldDB" id="A0A1M6SVT6"/>
<protein>
    <submittedName>
        <fullName evidence="2">CobW/HypB/UreG, nucleotide-binding domain</fullName>
    </submittedName>
</protein>
<evidence type="ECO:0000313" key="3">
    <source>
        <dbReference type="Proteomes" id="UP000184310"/>
    </source>
</evidence>
<reference evidence="2 3" key="1">
    <citation type="submission" date="2016-11" db="EMBL/GenBank/DDBJ databases">
        <authorList>
            <person name="Jaros S."/>
            <person name="Januszkiewicz K."/>
            <person name="Wedrychowicz H."/>
        </authorList>
    </citation>
    <scope>NUCLEOTIDE SEQUENCE [LARGE SCALE GENOMIC DNA]</scope>
    <source>
        <strain evidence="2 3">DSM 21758</strain>
    </source>
</reference>
<dbReference type="InterPro" id="IPR027417">
    <property type="entry name" value="P-loop_NTPase"/>
</dbReference>
<dbReference type="STRING" id="1121302.SAMN02745163_03896"/>
<dbReference type="Gene3D" id="3.40.50.300">
    <property type="entry name" value="P-loop containing nucleotide triphosphate hydrolases"/>
    <property type="match status" value="1"/>
</dbReference>
<dbReference type="OrthoDB" id="9808822at2"/>
<dbReference type="GO" id="GO:0005737">
    <property type="term" value="C:cytoplasm"/>
    <property type="evidence" value="ECO:0007669"/>
    <property type="project" value="TreeGrafter"/>
</dbReference>
<accession>A0A1M6SVT6</accession>
<dbReference type="InterPro" id="IPR051316">
    <property type="entry name" value="Zinc-reg_GTPase_activator"/>
</dbReference>
<organism evidence="2 3">
    <name type="scientific">Clostridium cavendishii DSM 21758</name>
    <dbReference type="NCBI Taxonomy" id="1121302"/>
    <lineage>
        <taxon>Bacteria</taxon>
        <taxon>Bacillati</taxon>
        <taxon>Bacillota</taxon>
        <taxon>Clostridia</taxon>
        <taxon>Eubacteriales</taxon>
        <taxon>Clostridiaceae</taxon>
        <taxon>Clostridium</taxon>
    </lineage>
</organism>